<protein>
    <submittedName>
        <fullName evidence="2">Uncharacterized protein</fullName>
    </submittedName>
</protein>
<gene>
    <name evidence="2" type="ORF">DID88_003913</name>
</gene>
<dbReference type="AlphaFoldDB" id="A0A395IVR4"/>
<evidence type="ECO:0000313" key="2">
    <source>
        <dbReference type="EMBL" id="RAL63493.1"/>
    </source>
</evidence>
<reference evidence="2 3" key="1">
    <citation type="submission" date="2018-06" db="EMBL/GenBank/DDBJ databases">
        <title>Genome Sequence of the Brown Rot Fungal Pathogen Monilinia fructigena.</title>
        <authorList>
            <person name="Landi L."/>
            <person name="De Miccolis Angelini R.M."/>
            <person name="Pollastro S."/>
            <person name="Abate D."/>
            <person name="Faretra F."/>
            <person name="Romanazzi G."/>
        </authorList>
    </citation>
    <scope>NUCLEOTIDE SEQUENCE [LARGE SCALE GENOMIC DNA]</scope>
    <source>
        <strain evidence="2 3">Mfrg269</strain>
    </source>
</reference>
<sequence>MRLPNIPGYFDPTHPIYHSDFYQPETWQEWRDWQQRKHSQPNPSQRYQAVADFNLGKFSIEALKSAHYQMLAKKYELLRRSLPTWQSLSQEQFFTSFGKETSSKSGSIPSMDRNRFQGGKGRMGEQSRKGQFREERQTLRQRRGQQQLTLPKLQELHTLPRQPIRGPIHRREHKIMQQVKEKVKNFHDLVDTMMWTVDQDRELRMYFTKERLIKQLVNDPALKHILQALIYESRALSQQLNGGETKRFSC</sequence>
<accession>A0A395IVR4</accession>
<organism evidence="2 3">
    <name type="scientific">Monilinia fructigena</name>
    <dbReference type="NCBI Taxonomy" id="38457"/>
    <lineage>
        <taxon>Eukaryota</taxon>
        <taxon>Fungi</taxon>
        <taxon>Dikarya</taxon>
        <taxon>Ascomycota</taxon>
        <taxon>Pezizomycotina</taxon>
        <taxon>Leotiomycetes</taxon>
        <taxon>Helotiales</taxon>
        <taxon>Sclerotiniaceae</taxon>
        <taxon>Monilinia</taxon>
    </lineage>
</organism>
<comment type="caution">
    <text evidence="2">The sequence shown here is derived from an EMBL/GenBank/DDBJ whole genome shotgun (WGS) entry which is preliminary data.</text>
</comment>
<dbReference type="Proteomes" id="UP000249056">
    <property type="component" value="Unassembled WGS sequence"/>
</dbReference>
<feature type="region of interest" description="Disordered" evidence="1">
    <location>
        <begin position="99"/>
        <end position="145"/>
    </location>
</feature>
<dbReference type="OrthoDB" id="10435756at2759"/>
<feature type="compositionally biased region" description="Polar residues" evidence="1">
    <location>
        <begin position="99"/>
        <end position="108"/>
    </location>
</feature>
<evidence type="ECO:0000313" key="3">
    <source>
        <dbReference type="Proteomes" id="UP000249056"/>
    </source>
</evidence>
<name>A0A395IVR4_9HELO</name>
<proteinExistence type="predicted"/>
<keyword evidence="3" id="KW-1185">Reference proteome</keyword>
<evidence type="ECO:0000256" key="1">
    <source>
        <dbReference type="SAM" id="MobiDB-lite"/>
    </source>
</evidence>
<dbReference type="EMBL" id="QKRW01000019">
    <property type="protein sequence ID" value="RAL63493.1"/>
    <property type="molecule type" value="Genomic_DNA"/>
</dbReference>
<feature type="compositionally biased region" description="Basic and acidic residues" evidence="1">
    <location>
        <begin position="122"/>
        <end position="138"/>
    </location>
</feature>